<keyword evidence="6" id="KW-0464">Manganese</keyword>
<gene>
    <name evidence="8" type="ORF">KI809_12800</name>
</gene>
<dbReference type="Pfam" id="PF00293">
    <property type="entry name" value="NUDIX"/>
    <property type="match status" value="1"/>
</dbReference>
<evidence type="ECO:0000256" key="6">
    <source>
        <dbReference type="ARBA" id="ARBA00023211"/>
    </source>
</evidence>
<comment type="caution">
    <text evidence="8">The sequence shown here is derived from an EMBL/GenBank/DDBJ whole genome shotgun (WGS) entry which is preliminary data.</text>
</comment>
<feature type="domain" description="Nudix hydrolase" evidence="7">
    <location>
        <begin position="5"/>
        <end position="138"/>
    </location>
</feature>
<dbReference type="PANTHER" id="PTHR12992">
    <property type="entry name" value="NUDIX HYDROLASE"/>
    <property type="match status" value="1"/>
</dbReference>
<accession>A0AAW4L2M7</accession>
<keyword evidence="4" id="KW-0378">Hydrolase</keyword>
<dbReference type="Proteomes" id="UP000811899">
    <property type="component" value="Unassembled WGS sequence"/>
</dbReference>
<keyword evidence="3" id="KW-0479">Metal-binding</keyword>
<dbReference type="AlphaFoldDB" id="A0AAW4L2M7"/>
<dbReference type="GO" id="GO:0010945">
    <property type="term" value="F:coenzyme A diphosphatase activity"/>
    <property type="evidence" value="ECO:0007669"/>
    <property type="project" value="InterPro"/>
</dbReference>
<evidence type="ECO:0000256" key="4">
    <source>
        <dbReference type="ARBA" id="ARBA00022801"/>
    </source>
</evidence>
<dbReference type="PROSITE" id="PS00893">
    <property type="entry name" value="NUDIX_BOX"/>
    <property type="match status" value="1"/>
</dbReference>
<evidence type="ECO:0000256" key="3">
    <source>
        <dbReference type="ARBA" id="ARBA00022723"/>
    </source>
</evidence>
<comment type="cofactor">
    <cofactor evidence="2">
        <name>Mg(2+)</name>
        <dbReference type="ChEBI" id="CHEBI:18420"/>
    </cofactor>
</comment>
<evidence type="ECO:0000313" key="8">
    <source>
        <dbReference type="EMBL" id="MBT0665178.1"/>
    </source>
</evidence>
<reference evidence="8 9" key="1">
    <citation type="submission" date="2021-05" db="EMBL/GenBank/DDBJ databases">
        <title>The draft genome of Geobacter pelophilus DSM 12255.</title>
        <authorList>
            <person name="Xu Z."/>
            <person name="Masuda Y."/>
            <person name="Itoh H."/>
            <person name="Senoo K."/>
        </authorList>
    </citation>
    <scope>NUCLEOTIDE SEQUENCE [LARGE SCALE GENOMIC DNA]</scope>
    <source>
        <strain evidence="8 9">DSM 12255</strain>
    </source>
</reference>
<evidence type="ECO:0000256" key="2">
    <source>
        <dbReference type="ARBA" id="ARBA00001946"/>
    </source>
</evidence>
<evidence type="ECO:0000256" key="5">
    <source>
        <dbReference type="ARBA" id="ARBA00022842"/>
    </source>
</evidence>
<sequence length="169" mass="19331">MPPGPVPAAVLVPLFLKRGELHLLLTKRSAQLNHHAGEISFPGGVCNPEEHSRDAALRETWEEVGIDPANVDILGPLDDVYSIHHYNVSPYVGFISDQFPLKLNRSEIDKVIEVPLTHLMDPFFFRIEEWGWQGRNYPVYFFRFNGDDIWGMTAEIVKNFLDVVFERGQ</sequence>
<evidence type="ECO:0000259" key="7">
    <source>
        <dbReference type="PROSITE" id="PS51462"/>
    </source>
</evidence>
<dbReference type="PANTHER" id="PTHR12992:SF11">
    <property type="entry name" value="MITOCHONDRIAL COENZYME A DIPHOSPHATASE NUDT8"/>
    <property type="match status" value="1"/>
</dbReference>
<organism evidence="8 9">
    <name type="scientific">Geoanaerobacter pelophilus</name>
    <dbReference type="NCBI Taxonomy" id="60036"/>
    <lineage>
        <taxon>Bacteria</taxon>
        <taxon>Pseudomonadati</taxon>
        <taxon>Thermodesulfobacteriota</taxon>
        <taxon>Desulfuromonadia</taxon>
        <taxon>Geobacterales</taxon>
        <taxon>Geobacteraceae</taxon>
        <taxon>Geoanaerobacter</taxon>
    </lineage>
</organism>
<dbReference type="Gene3D" id="3.90.79.10">
    <property type="entry name" value="Nucleoside Triphosphate Pyrophosphohydrolase"/>
    <property type="match status" value="1"/>
</dbReference>
<dbReference type="EMBL" id="JAHCVJ010000005">
    <property type="protein sequence ID" value="MBT0665178.1"/>
    <property type="molecule type" value="Genomic_DNA"/>
</dbReference>
<evidence type="ECO:0000256" key="1">
    <source>
        <dbReference type="ARBA" id="ARBA00001936"/>
    </source>
</evidence>
<dbReference type="InterPro" id="IPR020084">
    <property type="entry name" value="NUDIX_hydrolase_CS"/>
</dbReference>
<dbReference type="SUPFAM" id="SSF55811">
    <property type="entry name" value="Nudix"/>
    <property type="match status" value="1"/>
</dbReference>
<keyword evidence="9" id="KW-1185">Reference proteome</keyword>
<keyword evidence="5" id="KW-0460">Magnesium</keyword>
<dbReference type="InterPro" id="IPR045121">
    <property type="entry name" value="CoAse"/>
</dbReference>
<dbReference type="PROSITE" id="PS51462">
    <property type="entry name" value="NUDIX"/>
    <property type="match status" value="1"/>
</dbReference>
<dbReference type="InterPro" id="IPR015797">
    <property type="entry name" value="NUDIX_hydrolase-like_dom_sf"/>
</dbReference>
<dbReference type="CDD" id="cd03426">
    <property type="entry name" value="NUDIX_CoAse_Nudt7"/>
    <property type="match status" value="1"/>
</dbReference>
<dbReference type="InterPro" id="IPR000086">
    <property type="entry name" value="NUDIX_hydrolase_dom"/>
</dbReference>
<dbReference type="GO" id="GO:0046872">
    <property type="term" value="F:metal ion binding"/>
    <property type="evidence" value="ECO:0007669"/>
    <property type="project" value="UniProtKB-KW"/>
</dbReference>
<comment type="cofactor">
    <cofactor evidence="1">
        <name>Mn(2+)</name>
        <dbReference type="ChEBI" id="CHEBI:29035"/>
    </cofactor>
</comment>
<evidence type="ECO:0000313" key="9">
    <source>
        <dbReference type="Proteomes" id="UP000811899"/>
    </source>
</evidence>
<proteinExistence type="predicted"/>
<protein>
    <submittedName>
        <fullName evidence="8">CoA pyrophosphatase</fullName>
    </submittedName>
</protein>
<name>A0AAW4L2M7_9BACT</name>